<dbReference type="InterPro" id="IPR031101">
    <property type="entry name" value="Ctr9"/>
</dbReference>
<evidence type="ECO:0000313" key="3">
    <source>
        <dbReference type="EMBL" id="KAL3864800.1"/>
    </source>
</evidence>
<dbReference type="Gene3D" id="1.25.40.10">
    <property type="entry name" value="Tetratricopeptide repeat domain"/>
    <property type="match status" value="1"/>
</dbReference>
<keyword evidence="1" id="KW-0677">Repeat</keyword>
<evidence type="ECO:0000256" key="2">
    <source>
        <dbReference type="ARBA" id="ARBA00022803"/>
    </source>
</evidence>
<keyword evidence="4" id="KW-1185">Reference proteome</keyword>
<dbReference type="EMBL" id="JBJQND010000010">
    <property type="protein sequence ID" value="KAL3864800.1"/>
    <property type="molecule type" value="Genomic_DNA"/>
</dbReference>
<feature type="non-terminal residue" evidence="3">
    <location>
        <position position="87"/>
    </location>
</feature>
<keyword evidence="2" id="KW-0802">TPR repeat</keyword>
<dbReference type="PANTHER" id="PTHR14027:SF2">
    <property type="entry name" value="RNA POLYMERASE-ASSOCIATED PROTEIN CTR9 HOMOLOG"/>
    <property type="match status" value="1"/>
</dbReference>
<dbReference type="InterPro" id="IPR011990">
    <property type="entry name" value="TPR-like_helical_dom_sf"/>
</dbReference>
<evidence type="ECO:0000313" key="4">
    <source>
        <dbReference type="Proteomes" id="UP001634394"/>
    </source>
</evidence>
<organism evidence="3 4">
    <name type="scientific">Sinanodonta woodiana</name>
    <name type="common">Chinese pond mussel</name>
    <name type="synonym">Anodonta woodiana</name>
    <dbReference type="NCBI Taxonomy" id="1069815"/>
    <lineage>
        <taxon>Eukaryota</taxon>
        <taxon>Metazoa</taxon>
        <taxon>Spiralia</taxon>
        <taxon>Lophotrochozoa</taxon>
        <taxon>Mollusca</taxon>
        <taxon>Bivalvia</taxon>
        <taxon>Autobranchia</taxon>
        <taxon>Heteroconchia</taxon>
        <taxon>Palaeoheterodonta</taxon>
        <taxon>Unionida</taxon>
        <taxon>Unionoidea</taxon>
        <taxon>Unionidae</taxon>
        <taxon>Unioninae</taxon>
        <taxon>Sinanodonta</taxon>
    </lineage>
</organism>
<dbReference type="AlphaFoldDB" id="A0ABD3VT89"/>
<evidence type="ECO:0000256" key="1">
    <source>
        <dbReference type="ARBA" id="ARBA00022737"/>
    </source>
</evidence>
<protein>
    <submittedName>
        <fullName evidence="3">Uncharacterized protein</fullName>
    </submittedName>
</protein>
<reference evidence="3 4" key="1">
    <citation type="submission" date="2024-11" db="EMBL/GenBank/DDBJ databases">
        <title>Chromosome-level genome assembly of the freshwater bivalve Anodonta woodiana.</title>
        <authorList>
            <person name="Chen X."/>
        </authorList>
    </citation>
    <scope>NUCLEOTIDE SEQUENCE [LARGE SCALE GENOMIC DNA]</scope>
    <source>
        <strain evidence="3">MN2024</strain>
        <tissue evidence="3">Gills</tissue>
    </source>
</reference>
<dbReference type="Proteomes" id="UP001634394">
    <property type="component" value="Unassembled WGS sequence"/>
</dbReference>
<accession>A0ABD3VT89</accession>
<name>A0ABD3VT89_SINWO</name>
<feature type="non-terminal residue" evidence="3">
    <location>
        <position position="1"/>
    </location>
</feature>
<gene>
    <name evidence="3" type="ORF">ACJMK2_006454</name>
</gene>
<proteinExistence type="predicted"/>
<sequence length="87" mass="10208">AWSLIGNLHLAKQEWGPGQKKFERILQRPSTKDDAYSLIALGNVWLQTLHQPMRDKDKEKRHQDRALAMYKQVLRNDERNIWAANGI</sequence>
<comment type="caution">
    <text evidence="3">The sequence shown here is derived from an EMBL/GenBank/DDBJ whole genome shotgun (WGS) entry which is preliminary data.</text>
</comment>
<dbReference type="PANTHER" id="PTHR14027">
    <property type="entry name" value="RNA POLYMERASE-ASSOCIATED PROTEIN CTR9"/>
    <property type="match status" value="1"/>
</dbReference>